<dbReference type="Proteomes" id="UP001295794">
    <property type="component" value="Unassembled WGS sequence"/>
</dbReference>
<keyword evidence="2" id="KW-0479">Metal-binding</keyword>
<feature type="domain" description="DDE Tnp4" evidence="4">
    <location>
        <begin position="239"/>
        <end position="403"/>
    </location>
</feature>
<keyword evidence="6" id="KW-1185">Reference proteome</keyword>
<protein>
    <recommendedName>
        <fullName evidence="4">DDE Tnp4 domain-containing protein</fullName>
    </recommendedName>
</protein>
<dbReference type="InterPro" id="IPR027806">
    <property type="entry name" value="HARBI1_dom"/>
</dbReference>
<dbReference type="GO" id="GO:0046872">
    <property type="term" value="F:metal ion binding"/>
    <property type="evidence" value="ECO:0007669"/>
    <property type="project" value="UniProtKB-KW"/>
</dbReference>
<sequence length="461" mass="52454">MHHDNNDDYGTYDDLDNNSPSEDDDEGDAEFQRRLMELSEEIYREEEEGRLRAALGVISASYAEGRRLQAEQRNPSRLYLTHPQLLPNPRVATPWQILYNSRNDRAFITTMGVDVDTFVYIIESGFASTWYSTPIPRTDTDAAGDSRPGARSLDANGALGLVLHYLSSTMHEISLQQIFAIIPSTVSRYITFSLNILHVVLRKIPECQIRWPCTQEEFVAYNALIIVRHPRLTGAFASIDGLNLPVQTSADAEIENATYNGWLSDHCVSNILVFAPDGKVIAVRLNAPGSWHDSRVARPIYDKLLTRTPDGFYLVADTAFPRGNVQIDSRICAPIKTGQRINGTQAEIEEKLAFDRELLSYRQTAEWGMRTVQGSFGRLRVPLDINNTKARANLIEVCLRLHNLRAERVGHNQIRSVYMPVWMEAMEDARLWSDFGDVMFSEQRRNDRVARFHNFPVYEDV</sequence>
<reference evidence="5" key="1">
    <citation type="submission" date="2023-11" db="EMBL/GenBank/DDBJ databases">
        <authorList>
            <person name="De Vega J J."/>
            <person name="De Vega J J."/>
        </authorList>
    </citation>
    <scope>NUCLEOTIDE SEQUENCE</scope>
</reference>
<evidence type="ECO:0000313" key="6">
    <source>
        <dbReference type="Proteomes" id="UP001295794"/>
    </source>
</evidence>
<accession>A0AAD2HBQ9</accession>
<proteinExistence type="predicted"/>
<dbReference type="Pfam" id="PF13359">
    <property type="entry name" value="DDE_Tnp_4"/>
    <property type="match status" value="1"/>
</dbReference>
<gene>
    <name evidence="5" type="ORF">MYCIT1_LOCUS17290</name>
</gene>
<feature type="region of interest" description="Disordered" evidence="3">
    <location>
        <begin position="1"/>
        <end position="30"/>
    </location>
</feature>
<evidence type="ECO:0000259" key="4">
    <source>
        <dbReference type="Pfam" id="PF13359"/>
    </source>
</evidence>
<feature type="compositionally biased region" description="Acidic residues" evidence="3">
    <location>
        <begin position="10"/>
        <end position="29"/>
    </location>
</feature>
<comment type="cofactor">
    <cofactor evidence="1">
        <name>a divalent metal cation</name>
        <dbReference type="ChEBI" id="CHEBI:60240"/>
    </cofactor>
</comment>
<organism evidence="5 6">
    <name type="scientific">Mycena citricolor</name>
    <dbReference type="NCBI Taxonomy" id="2018698"/>
    <lineage>
        <taxon>Eukaryota</taxon>
        <taxon>Fungi</taxon>
        <taxon>Dikarya</taxon>
        <taxon>Basidiomycota</taxon>
        <taxon>Agaricomycotina</taxon>
        <taxon>Agaricomycetes</taxon>
        <taxon>Agaricomycetidae</taxon>
        <taxon>Agaricales</taxon>
        <taxon>Marasmiineae</taxon>
        <taxon>Mycenaceae</taxon>
        <taxon>Mycena</taxon>
    </lineage>
</organism>
<dbReference type="EMBL" id="CAVNYO010000179">
    <property type="protein sequence ID" value="CAK5271893.1"/>
    <property type="molecule type" value="Genomic_DNA"/>
</dbReference>
<name>A0AAD2HBQ9_9AGAR</name>
<evidence type="ECO:0000313" key="5">
    <source>
        <dbReference type="EMBL" id="CAK5271893.1"/>
    </source>
</evidence>
<dbReference type="AlphaFoldDB" id="A0AAD2HBQ9"/>
<evidence type="ECO:0000256" key="1">
    <source>
        <dbReference type="ARBA" id="ARBA00001968"/>
    </source>
</evidence>
<comment type="caution">
    <text evidence="5">The sequence shown here is derived from an EMBL/GenBank/DDBJ whole genome shotgun (WGS) entry which is preliminary data.</text>
</comment>
<evidence type="ECO:0000256" key="2">
    <source>
        <dbReference type="ARBA" id="ARBA00022723"/>
    </source>
</evidence>
<evidence type="ECO:0000256" key="3">
    <source>
        <dbReference type="SAM" id="MobiDB-lite"/>
    </source>
</evidence>
<dbReference type="PANTHER" id="PTHR48471">
    <property type="entry name" value="DDE TNP4 DOMAIN-CONTAINING PROTEIN"/>
    <property type="match status" value="1"/>
</dbReference>
<dbReference type="PANTHER" id="PTHR48471:SF1">
    <property type="entry name" value="DDE TNP4 DOMAIN-CONTAINING PROTEIN"/>
    <property type="match status" value="1"/>
</dbReference>